<organism evidence="2">
    <name type="scientific">Fagus sylvatica</name>
    <name type="common">Beechnut</name>
    <dbReference type="NCBI Taxonomy" id="28930"/>
    <lineage>
        <taxon>Eukaryota</taxon>
        <taxon>Viridiplantae</taxon>
        <taxon>Streptophyta</taxon>
        <taxon>Embryophyta</taxon>
        <taxon>Tracheophyta</taxon>
        <taxon>Spermatophyta</taxon>
        <taxon>Magnoliopsida</taxon>
        <taxon>eudicotyledons</taxon>
        <taxon>Gunneridae</taxon>
        <taxon>Pentapetalae</taxon>
        <taxon>rosids</taxon>
        <taxon>fabids</taxon>
        <taxon>Fagales</taxon>
        <taxon>Fagaceae</taxon>
        <taxon>Fagus</taxon>
    </lineage>
</organism>
<gene>
    <name evidence="2" type="ORF">FSB_LOCUS24483</name>
</gene>
<reference evidence="2" key="1">
    <citation type="submission" date="2018-02" db="EMBL/GenBank/DDBJ databases">
        <authorList>
            <person name="Cohen D.B."/>
            <person name="Kent A.D."/>
        </authorList>
    </citation>
    <scope>NUCLEOTIDE SEQUENCE</scope>
</reference>
<feature type="compositionally biased region" description="Polar residues" evidence="1">
    <location>
        <begin position="34"/>
        <end position="43"/>
    </location>
</feature>
<evidence type="ECO:0000256" key="1">
    <source>
        <dbReference type="SAM" id="MobiDB-lite"/>
    </source>
</evidence>
<proteinExistence type="predicted"/>
<protein>
    <submittedName>
        <fullName evidence="2">Uncharacterized protein</fullName>
    </submittedName>
</protein>
<evidence type="ECO:0000313" key="2">
    <source>
        <dbReference type="EMBL" id="SPC96601.1"/>
    </source>
</evidence>
<dbReference type="AlphaFoldDB" id="A0A2N9GBI8"/>
<name>A0A2N9GBI8_FAGSY</name>
<sequence>MFTNRLSGFLGISTNTYRTQMETLKLMQEGGGSLRSSLTTAASDSGLRPRSQRAMRTERVWRSSPVSRMLDMWNARSSDSLAVRAASGSMSTQSIEIGLTFGFQYSDDAGSGSSGEGPMPGDLVLVVDESSSEGNADGFATEDNPRFAISALSLPLNLSLSLYTSRNGGRRWRGDLAGC</sequence>
<accession>A0A2N9GBI8</accession>
<feature type="region of interest" description="Disordered" evidence="1">
    <location>
        <begin position="30"/>
        <end position="60"/>
    </location>
</feature>
<dbReference type="EMBL" id="OIVN01001681">
    <property type="protein sequence ID" value="SPC96601.1"/>
    <property type="molecule type" value="Genomic_DNA"/>
</dbReference>